<dbReference type="HOGENOM" id="CLU_741976_0_0_1"/>
<proteinExistence type="predicted"/>
<organism evidence="3 4">
    <name type="scientific">Collybiopsis luxurians FD-317 M1</name>
    <dbReference type="NCBI Taxonomy" id="944289"/>
    <lineage>
        <taxon>Eukaryota</taxon>
        <taxon>Fungi</taxon>
        <taxon>Dikarya</taxon>
        <taxon>Basidiomycota</taxon>
        <taxon>Agaricomycotina</taxon>
        <taxon>Agaricomycetes</taxon>
        <taxon>Agaricomycetidae</taxon>
        <taxon>Agaricales</taxon>
        <taxon>Marasmiineae</taxon>
        <taxon>Omphalotaceae</taxon>
        <taxon>Collybiopsis</taxon>
        <taxon>Collybiopsis luxurians</taxon>
    </lineage>
</organism>
<feature type="compositionally biased region" description="Polar residues" evidence="1">
    <location>
        <begin position="256"/>
        <end position="272"/>
    </location>
</feature>
<evidence type="ECO:0000256" key="1">
    <source>
        <dbReference type="SAM" id="MobiDB-lite"/>
    </source>
</evidence>
<evidence type="ECO:0000313" key="3">
    <source>
        <dbReference type="EMBL" id="KIK56776.1"/>
    </source>
</evidence>
<name>A0A0D0BNZ5_9AGAR</name>
<dbReference type="AlphaFoldDB" id="A0A0D0BNZ5"/>
<feature type="compositionally biased region" description="Low complexity" evidence="1">
    <location>
        <begin position="204"/>
        <end position="215"/>
    </location>
</feature>
<reference evidence="3 4" key="1">
    <citation type="submission" date="2014-04" db="EMBL/GenBank/DDBJ databases">
        <title>Evolutionary Origins and Diversification of the Mycorrhizal Mutualists.</title>
        <authorList>
            <consortium name="DOE Joint Genome Institute"/>
            <consortium name="Mycorrhizal Genomics Consortium"/>
            <person name="Kohler A."/>
            <person name="Kuo A."/>
            <person name="Nagy L.G."/>
            <person name="Floudas D."/>
            <person name="Copeland A."/>
            <person name="Barry K.W."/>
            <person name="Cichocki N."/>
            <person name="Veneault-Fourrey C."/>
            <person name="LaButti K."/>
            <person name="Lindquist E.A."/>
            <person name="Lipzen A."/>
            <person name="Lundell T."/>
            <person name="Morin E."/>
            <person name="Murat C."/>
            <person name="Riley R."/>
            <person name="Ohm R."/>
            <person name="Sun H."/>
            <person name="Tunlid A."/>
            <person name="Henrissat B."/>
            <person name="Grigoriev I.V."/>
            <person name="Hibbett D.S."/>
            <person name="Martin F."/>
        </authorList>
    </citation>
    <scope>NUCLEOTIDE SEQUENCE [LARGE SCALE GENOMIC DNA]</scope>
    <source>
        <strain evidence="3 4">FD-317 M1</strain>
    </source>
</reference>
<feature type="compositionally biased region" description="Polar residues" evidence="1">
    <location>
        <begin position="283"/>
        <end position="294"/>
    </location>
</feature>
<dbReference type="Proteomes" id="UP000053593">
    <property type="component" value="Unassembled WGS sequence"/>
</dbReference>
<feature type="compositionally biased region" description="Low complexity" evidence="1">
    <location>
        <begin position="138"/>
        <end position="162"/>
    </location>
</feature>
<evidence type="ECO:0000259" key="2">
    <source>
        <dbReference type="Pfam" id="PF17800"/>
    </source>
</evidence>
<dbReference type="InterPro" id="IPR041232">
    <property type="entry name" value="NPL"/>
</dbReference>
<accession>A0A0D0BNZ5</accession>
<feature type="compositionally biased region" description="Polar residues" evidence="1">
    <location>
        <begin position="194"/>
        <end position="203"/>
    </location>
</feature>
<sequence length="373" mass="39191">MTSNLTPIISFCVMDIDLGFTRMFFRAKNLPSKMALELNLQADLHITHIAISADFKDALARTSLTLTVLGANEASNMASQPFTIGNFMIGRLEHLLLNIKLDKGIRYLLKNTGPNPCSTLTIMGNYDTKTFRSDEKPTLSTSTTTLVSNSGGSSSSNNPTVVLSKENGAPQVNGPRKRGHSSDDPVHLSPHWAPTSSGGTVMGSSPAASRSASDSGVTPVTPSNLPSQTQSPAPDVPSEGGAVSHAPNAPVPPHSSFGNGPHNSSMTAQSGQGPPPSALFANTAFTFHGPNSHSRMAGVPSSGYIPPLENRLSAEKDLKKQKMREDVQVPAKKKKKEKKKEVGGSSSGIKAEGSTSTNEKGKGKDPREGPGLA</sequence>
<feature type="compositionally biased region" description="Basic and acidic residues" evidence="1">
    <location>
        <begin position="359"/>
        <end position="373"/>
    </location>
</feature>
<keyword evidence="4" id="KW-1185">Reference proteome</keyword>
<gene>
    <name evidence="3" type="ORF">GYMLUDRAFT_61817</name>
</gene>
<protein>
    <recommendedName>
        <fullName evidence="2">Nucleoplasmin-like domain-containing protein</fullName>
    </recommendedName>
</protein>
<dbReference type="OrthoDB" id="3070623at2759"/>
<feature type="domain" description="Nucleoplasmin-like" evidence="2">
    <location>
        <begin position="30"/>
        <end position="126"/>
    </location>
</feature>
<dbReference type="EMBL" id="KN834795">
    <property type="protein sequence ID" value="KIK56776.1"/>
    <property type="molecule type" value="Genomic_DNA"/>
</dbReference>
<dbReference type="Pfam" id="PF17800">
    <property type="entry name" value="NPL"/>
    <property type="match status" value="1"/>
</dbReference>
<feature type="compositionally biased region" description="Polar residues" evidence="1">
    <location>
        <begin position="216"/>
        <end position="232"/>
    </location>
</feature>
<evidence type="ECO:0000313" key="4">
    <source>
        <dbReference type="Proteomes" id="UP000053593"/>
    </source>
</evidence>
<feature type="region of interest" description="Disordered" evidence="1">
    <location>
        <begin position="131"/>
        <end position="373"/>
    </location>
</feature>
<feature type="compositionally biased region" description="Basic and acidic residues" evidence="1">
    <location>
        <begin position="312"/>
        <end position="327"/>
    </location>
</feature>